<evidence type="ECO:0000313" key="2">
    <source>
        <dbReference type="Proteomes" id="UP000245370"/>
    </source>
</evidence>
<dbReference type="EMBL" id="QFRJ01000005">
    <property type="protein sequence ID" value="PWH85602.1"/>
    <property type="molecule type" value="Genomic_DNA"/>
</dbReference>
<accession>A0A2U2XCT6</accession>
<dbReference type="InterPro" id="IPR022551">
    <property type="entry name" value="BrxC"/>
</dbReference>
<organism evidence="1 2">
    <name type="scientific">Brumimicrobium oceani</name>
    <dbReference type="NCBI Taxonomy" id="2100725"/>
    <lineage>
        <taxon>Bacteria</taxon>
        <taxon>Pseudomonadati</taxon>
        <taxon>Bacteroidota</taxon>
        <taxon>Flavobacteriia</taxon>
        <taxon>Flavobacteriales</taxon>
        <taxon>Crocinitomicaceae</taxon>
        <taxon>Brumimicrobium</taxon>
    </lineage>
</organism>
<dbReference type="AlphaFoldDB" id="A0A2U2XCT6"/>
<dbReference type="RefSeq" id="WP_109359308.1">
    <property type="nucleotide sequence ID" value="NZ_QFRJ01000005.1"/>
</dbReference>
<proteinExistence type="predicted"/>
<evidence type="ECO:0000313" key="1">
    <source>
        <dbReference type="EMBL" id="PWH85602.1"/>
    </source>
</evidence>
<sequence length="123" mass="13908">MGLFSFSKKPRPSKLNWININTVEELKQAIAETENVEGLFFKHSTRCNISAMALNGFENQWEQDDKCELYFIDLIAHRDVSNALSELTGVEHQSPQVIVVKNNEAIYAASHNGISAREIKKSI</sequence>
<reference evidence="1 2" key="2">
    <citation type="submission" date="2018-05" db="EMBL/GenBank/DDBJ databases">
        <authorList>
            <person name="Lanie J.A."/>
            <person name="Ng W.-L."/>
            <person name="Kazmierczak K.M."/>
            <person name="Andrzejewski T.M."/>
            <person name="Davidsen T.M."/>
            <person name="Wayne K.J."/>
            <person name="Tettelin H."/>
            <person name="Glass J.I."/>
            <person name="Rusch D."/>
            <person name="Podicherti R."/>
            <person name="Tsui H.-C.T."/>
            <person name="Winkler M.E."/>
        </authorList>
    </citation>
    <scope>NUCLEOTIDE SEQUENCE [LARGE SCALE GENOMIC DNA]</scope>
    <source>
        <strain evidence="1 2">C305</strain>
    </source>
</reference>
<reference evidence="1 2" key="1">
    <citation type="submission" date="2018-05" db="EMBL/GenBank/DDBJ databases">
        <title>Brumimicrobium oceani sp. nov., isolated from coastal sediment.</title>
        <authorList>
            <person name="Kou Y."/>
        </authorList>
    </citation>
    <scope>NUCLEOTIDE SEQUENCE [LARGE SCALE GENOMIC DNA]</scope>
    <source>
        <strain evidence="1 2">C305</strain>
    </source>
</reference>
<gene>
    <name evidence="1" type="primary">ytxJ</name>
    <name evidence="1" type="ORF">DIT68_08155</name>
</gene>
<dbReference type="Proteomes" id="UP000245370">
    <property type="component" value="Unassembled WGS sequence"/>
</dbReference>
<dbReference type="OrthoDB" id="677051at2"/>
<dbReference type="Gene3D" id="3.40.30.10">
    <property type="entry name" value="Glutaredoxin"/>
    <property type="match status" value="1"/>
</dbReference>
<dbReference type="Pfam" id="PF11009">
    <property type="entry name" value="BrxC"/>
    <property type="match status" value="1"/>
</dbReference>
<dbReference type="NCBIfam" id="TIGR04019">
    <property type="entry name" value="B_thiol_YtxJ"/>
    <property type="match status" value="1"/>
</dbReference>
<protein>
    <submittedName>
        <fullName evidence="1">Bacillithiol system redox-active protein YtxJ</fullName>
    </submittedName>
</protein>
<name>A0A2U2XCT6_9FLAO</name>
<keyword evidence="2" id="KW-1185">Reference proteome</keyword>
<comment type="caution">
    <text evidence="1">The sequence shown here is derived from an EMBL/GenBank/DDBJ whole genome shotgun (WGS) entry which is preliminary data.</text>
</comment>